<keyword evidence="2" id="KW-1185">Reference proteome</keyword>
<dbReference type="RefSeq" id="WP_226393073.1">
    <property type="nucleotide sequence ID" value="NZ_JADCKB010000017.1"/>
</dbReference>
<dbReference type="Pfam" id="PF03692">
    <property type="entry name" value="CxxCxxCC"/>
    <property type="match status" value="1"/>
</dbReference>
<dbReference type="InterPro" id="IPR005358">
    <property type="entry name" value="Puta_zinc/iron-chelating_dom"/>
</dbReference>
<gene>
    <name evidence="1" type="ORF">INF28_08615</name>
</gene>
<accession>A0A9D5M4M3</accession>
<comment type="caution">
    <text evidence="1">The sequence shown here is derived from an EMBL/GenBank/DDBJ whole genome shotgun (WGS) entry which is preliminary data.</text>
</comment>
<dbReference type="Proteomes" id="UP000806542">
    <property type="component" value="Unassembled WGS sequence"/>
</dbReference>
<dbReference type="AlphaFoldDB" id="A0A9D5M4M3"/>
<organism evidence="1 2">
    <name type="scientific">Ructibacterium gallinarum</name>
    <dbReference type="NCBI Taxonomy" id="2779355"/>
    <lineage>
        <taxon>Bacteria</taxon>
        <taxon>Bacillati</taxon>
        <taxon>Bacillota</taxon>
        <taxon>Clostridia</taxon>
        <taxon>Eubacteriales</taxon>
        <taxon>Oscillospiraceae</taxon>
        <taxon>Ructibacterium</taxon>
    </lineage>
</organism>
<dbReference type="EMBL" id="JADCKB010000017">
    <property type="protein sequence ID" value="MBE5040520.1"/>
    <property type="molecule type" value="Genomic_DNA"/>
</dbReference>
<sequence>MDKRSKEVMKNLIENALTDEDVFEFGCVQCGECCRNRHDILLNPHDLYRIAGFLKMELQEVIEKYCETYIGDNSRLPVVRVKSKIHNEVCAFLRNGKCGIHGAKPAVCALFPLGRAVSPIGEIRYFLQKVECAAKDTKIKVHDWLEMFQLKESEEPARKWVIVCARLAVAKQKCKIDPDAEEKLNQMLYSVLYLAYDTSSDFVAQFEKNAAAAEIIFEKITGKSVEKLLKGVKLYSFSDVKYMKKQ</sequence>
<protein>
    <submittedName>
        <fullName evidence="1">YkgJ family cysteine cluster protein</fullName>
    </submittedName>
</protein>
<dbReference type="PANTHER" id="PTHR35866:SF1">
    <property type="entry name" value="YKGJ FAMILY CYSTEINE CLUSTER PROTEIN"/>
    <property type="match status" value="1"/>
</dbReference>
<name>A0A9D5M4M3_9FIRM</name>
<evidence type="ECO:0000313" key="2">
    <source>
        <dbReference type="Proteomes" id="UP000806542"/>
    </source>
</evidence>
<proteinExistence type="predicted"/>
<dbReference type="PANTHER" id="PTHR35866">
    <property type="entry name" value="PUTATIVE-RELATED"/>
    <property type="match status" value="1"/>
</dbReference>
<evidence type="ECO:0000313" key="1">
    <source>
        <dbReference type="EMBL" id="MBE5040520.1"/>
    </source>
</evidence>
<reference evidence="1" key="1">
    <citation type="submission" date="2020-10" db="EMBL/GenBank/DDBJ databases">
        <title>ChiBAC.</title>
        <authorList>
            <person name="Zenner C."/>
            <person name="Hitch T.C.A."/>
            <person name="Clavel T."/>
        </authorList>
    </citation>
    <scope>NUCLEOTIDE SEQUENCE</scope>
    <source>
        <strain evidence="1">DSM 107454</strain>
    </source>
</reference>